<evidence type="ECO:0000313" key="2">
    <source>
        <dbReference type="EMBL" id="KAK0701471.1"/>
    </source>
</evidence>
<accession>A0AA39ZQ03</accession>
<proteinExistence type="predicted"/>
<name>A0AA39ZQ03_9PEZI</name>
<organism evidence="2 3">
    <name type="scientific">Apiosordaria backusii</name>
    <dbReference type="NCBI Taxonomy" id="314023"/>
    <lineage>
        <taxon>Eukaryota</taxon>
        <taxon>Fungi</taxon>
        <taxon>Dikarya</taxon>
        <taxon>Ascomycota</taxon>
        <taxon>Pezizomycotina</taxon>
        <taxon>Sordariomycetes</taxon>
        <taxon>Sordariomycetidae</taxon>
        <taxon>Sordariales</taxon>
        <taxon>Lasiosphaeriaceae</taxon>
        <taxon>Apiosordaria</taxon>
    </lineage>
</organism>
<dbReference type="EMBL" id="JAUKTV010000027">
    <property type="protein sequence ID" value="KAK0701471.1"/>
    <property type="molecule type" value="Genomic_DNA"/>
</dbReference>
<gene>
    <name evidence="2" type="ORF">B0T21DRAFT_113211</name>
</gene>
<dbReference type="AlphaFoldDB" id="A0AA39ZQ03"/>
<feature type="compositionally biased region" description="Basic and acidic residues" evidence="1">
    <location>
        <begin position="12"/>
        <end position="28"/>
    </location>
</feature>
<evidence type="ECO:0000313" key="3">
    <source>
        <dbReference type="Proteomes" id="UP001172159"/>
    </source>
</evidence>
<comment type="caution">
    <text evidence="2">The sequence shown here is derived from an EMBL/GenBank/DDBJ whole genome shotgun (WGS) entry which is preliminary data.</text>
</comment>
<reference evidence="2" key="1">
    <citation type="submission" date="2023-06" db="EMBL/GenBank/DDBJ databases">
        <title>Genome-scale phylogeny and comparative genomics of the fungal order Sordariales.</title>
        <authorList>
            <consortium name="Lawrence Berkeley National Laboratory"/>
            <person name="Hensen N."/>
            <person name="Bonometti L."/>
            <person name="Westerberg I."/>
            <person name="Brannstrom I.O."/>
            <person name="Guillou S."/>
            <person name="Cros-Aarteil S."/>
            <person name="Calhoun S."/>
            <person name="Haridas S."/>
            <person name="Kuo A."/>
            <person name="Mondo S."/>
            <person name="Pangilinan J."/>
            <person name="Riley R."/>
            <person name="Labutti K."/>
            <person name="Andreopoulos B."/>
            <person name="Lipzen A."/>
            <person name="Chen C."/>
            <person name="Yanf M."/>
            <person name="Daum C."/>
            <person name="Ng V."/>
            <person name="Clum A."/>
            <person name="Steindorff A."/>
            <person name="Ohm R."/>
            <person name="Martin F."/>
            <person name="Silar P."/>
            <person name="Natvig D."/>
            <person name="Lalanne C."/>
            <person name="Gautier V."/>
            <person name="Ament-Velasquez S.L."/>
            <person name="Kruys A."/>
            <person name="Hutchinson M.I."/>
            <person name="Powell A.J."/>
            <person name="Barry K."/>
            <person name="Miller A.N."/>
            <person name="Grigoriev I.V."/>
            <person name="Debuchy R."/>
            <person name="Gladieux P."/>
            <person name="Thoren M.H."/>
            <person name="Johannesson H."/>
        </authorList>
    </citation>
    <scope>NUCLEOTIDE SEQUENCE</scope>
    <source>
        <strain evidence="2">CBS 540.89</strain>
    </source>
</reference>
<sequence>MRAARRSVMGDSRFDVSESVGRRERRRDGVRLGGVDACAASNDGSAAGPSRGCECGEAVLAAVPGPPLWDLRVGSGTLSGSSLRRRAASCCLLVANAVTQLRECLEDRGPCSVNEVRCQPDEISKREKTVGRWTASVQSGQSKSRSSAQSMCGDCVQLLPSFASSTFLAQKKDPSVLTLAASGGESRNFLAQCIPLAAKKQPLSDRQTC</sequence>
<keyword evidence="3" id="KW-1185">Reference proteome</keyword>
<dbReference type="Proteomes" id="UP001172159">
    <property type="component" value="Unassembled WGS sequence"/>
</dbReference>
<evidence type="ECO:0000256" key="1">
    <source>
        <dbReference type="SAM" id="MobiDB-lite"/>
    </source>
</evidence>
<feature type="region of interest" description="Disordered" evidence="1">
    <location>
        <begin position="1"/>
        <end position="28"/>
    </location>
</feature>
<protein>
    <submittedName>
        <fullName evidence="2">Uncharacterized protein</fullName>
    </submittedName>
</protein>